<dbReference type="PATRIC" id="fig|1423805.4.peg.402"/>
<name>A0A0R1R0L7_9LACO</name>
<keyword evidence="2" id="KW-0560">Oxidoreductase</keyword>
<sequence length="275" mass="29708">MTMTEDWLGLQDKVCVVTGAIGGMGTEICRALAGQHATVVALDQDPDKVAQLVTQLINDDHIAGLAISCDVTKESSVQQAVQQVRDTFGHVDVVINTAGILKFDPLEDLDYATWKQVLDVNLNGYYLVTHEFGKLMIQQHHGTFVHISTVASDIPETYSGAYSTSKAAVNMLSKQVAAEWGMFGIRSNVLEPCLVKTPMSAAFYADPAVENGRKALTASKRIGTTTDIANAILFLASDRSDYINATGLAIDGGFSVMMQNQIPKPGGRRKFAETH</sequence>
<dbReference type="SUPFAM" id="SSF51735">
    <property type="entry name" value="NAD(P)-binding Rossmann-fold domains"/>
    <property type="match status" value="1"/>
</dbReference>
<dbReference type="GO" id="GO:0016616">
    <property type="term" value="F:oxidoreductase activity, acting on the CH-OH group of donors, NAD or NADP as acceptor"/>
    <property type="evidence" value="ECO:0007669"/>
    <property type="project" value="TreeGrafter"/>
</dbReference>
<accession>A0A0R1R0L7</accession>
<evidence type="ECO:0000256" key="2">
    <source>
        <dbReference type="ARBA" id="ARBA00023002"/>
    </source>
</evidence>
<dbReference type="Pfam" id="PF13561">
    <property type="entry name" value="adh_short_C2"/>
    <property type="match status" value="1"/>
</dbReference>
<dbReference type="PRINTS" id="PR00080">
    <property type="entry name" value="SDRFAMILY"/>
</dbReference>
<gene>
    <name evidence="3" type="ORF">FD37_GL000395</name>
</gene>
<evidence type="ECO:0000313" key="4">
    <source>
        <dbReference type="Proteomes" id="UP000051835"/>
    </source>
</evidence>
<reference evidence="3 4" key="1">
    <citation type="journal article" date="2015" name="Genome Announc.">
        <title>Expanding the biotechnology potential of lactobacilli through comparative genomics of 213 strains and associated genera.</title>
        <authorList>
            <person name="Sun Z."/>
            <person name="Harris H.M."/>
            <person name="McCann A."/>
            <person name="Guo C."/>
            <person name="Argimon S."/>
            <person name="Zhang W."/>
            <person name="Yang X."/>
            <person name="Jeffery I.B."/>
            <person name="Cooney J.C."/>
            <person name="Kagawa T.F."/>
            <person name="Liu W."/>
            <person name="Song Y."/>
            <person name="Salvetti E."/>
            <person name="Wrobel A."/>
            <person name="Rasinkangas P."/>
            <person name="Parkhill J."/>
            <person name="Rea M.C."/>
            <person name="O'Sullivan O."/>
            <person name="Ritari J."/>
            <person name="Douillard F.P."/>
            <person name="Paul Ross R."/>
            <person name="Yang R."/>
            <person name="Briner A.E."/>
            <person name="Felis G.E."/>
            <person name="de Vos W.M."/>
            <person name="Barrangou R."/>
            <person name="Klaenhammer T.R."/>
            <person name="Caufield P.W."/>
            <person name="Cui Y."/>
            <person name="Zhang H."/>
            <person name="O'Toole P.W."/>
        </authorList>
    </citation>
    <scope>NUCLEOTIDE SEQUENCE [LARGE SCALE GENOMIC DNA]</scope>
    <source>
        <strain evidence="3 4">DSM 15429</strain>
    </source>
</reference>
<dbReference type="InterPro" id="IPR036291">
    <property type="entry name" value="NAD(P)-bd_dom_sf"/>
</dbReference>
<protein>
    <submittedName>
        <fullName evidence="3">Short-chain dehydrogenase oxidoreductase</fullName>
    </submittedName>
</protein>
<dbReference type="FunFam" id="3.40.50.720:FF:000084">
    <property type="entry name" value="Short-chain dehydrogenase reductase"/>
    <property type="match status" value="1"/>
</dbReference>
<evidence type="ECO:0000256" key="1">
    <source>
        <dbReference type="ARBA" id="ARBA00006484"/>
    </source>
</evidence>
<dbReference type="GO" id="GO:0030497">
    <property type="term" value="P:fatty acid elongation"/>
    <property type="evidence" value="ECO:0007669"/>
    <property type="project" value="TreeGrafter"/>
</dbReference>
<dbReference type="PANTHER" id="PTHR42760">
    <property type="entry name" value="SHORT-CHAIN DEHYDROGENASES/REDUCTASES FAMILY MEMBER"/>
    <property type="match status" value="1"/>
</dbReference>
<dbReference type="InterPro" id="IPR002347">
    <property type="entry name" value="SDR_fam"/>
</dbReference>
<dbReference type="AlphaFoldDB" id="A0A0R1R0L7"/>
<dbReference type="Proteomes" id="UP000051835">
    <property type="component" value="Unassembled WGS sequence"/>
</dbReference>
<proteinExistence type="inferred from homology"/>
<dbReference type="CDD" id="cd05233">
    <property type="entry name" value="SDR_c"/>
    <property type="match status" value="1"/>
</dbReference>
<dbReference type="PANTHER" id="PTHR42760:SF123">
    <property type="entry name" value="OXIDOREDUCTASE"/>
    <property type="match status" value="1"/>
</dbReference>
<dbReference type="GO" id="GO:0008206">
    <property type="term" value="P:bile acid metabolic process"/>
    <property type="evidence" value="ECO:0007669"/>
    <property type="project" value="UniProtKB-ARBA"/>
</dbReference>
<dbReference type="Gene3D" id="3.40.50.720">
    <property type="entry name" value="NAD(P)-binding Rossmann-like Domain"/>
    <property type="match status" value="1"/>
</dbReference>
<comment type="similarity">
    <text evidence="1">Belongs to the short-chain dehydrogenases/reductases (SDR) family.</text>
</comment>
<dbReference type="EMBL" id="AZFC01000035">
    <property type="protein sequence ID" value="KRL46915.1"/>
    <property type="molecule type" value="Genomic_DNA"/>
</dbReference>
<comment type="caution">
    <text evidence="3">The sequence shown here is derived from an EMBL/GenBank/DDBJ whole genome shotgun (WGS) entry which is preliminary data.</text>
</comment>
<organism evidence="3 4">
    <name type="scientific">Levilactobacillus spicheri DSM 15429</name>
    <dbReference type="NCBI Taxonomy" id="1423805"/>
    <lineage>
        <taxon>Bacteria</taxon>
        <taxon>Bacillati</taxon>
        <taxon>Bacillota</taxon>
        <taxon>Bacilli</taxon>
        <taxon>Lactobacillales</taxon>
        <taxon>Lactobacillaceae</taxon>
        <taxon>Levilactobacillus</taxon>
    </lineage>
</organism>
<dbReference type="PRINTS" id="PR00081">
    <property type="entry name" value="GDHRDH"/>
</dbReference>
<evidence type="ECO:0000313" key="3">
    <source>
        <dbReference type="EMBL" id="KRL46915.1"/>
    </source>
</evidence>